<name>A0ABY1V0K9_9BURK</name>
<evidence type="ECO:0000313" key="2">
    <source>
        <dbReference type="Proteomes" id="UP000256710"/>
    </source>
</evidence>
<accession>A0ABY1V0K9</accession>
<protein>
    <submittedName>
        <fullName evidence="1">Uncharacterized protein</fullName>
    </submittedName>
</protein>
<proteinExistence type="predicted"/>
<comment type="caution">
    <text evidence="1">The sequence shown here is derived from an EMBL/GenBank/DDBJ whole genome shotgun (WGS) entry which is preliminary data.</text>
</comment>
<organism evidence="1 2">
    <name type="scientific">Cupriavidus neocaledonicus</name>
    <dbReference type="NCBI Taxonomy" id="1040979"/>
    <lineage>
        <taxon>Bacteria</taxon>
        <taxon>Pseudomonadati</taxon>
        <taxon>Pseudomonadota</taxon>
        <taxon>Betaproteobacteria</taxon>
        <taxon>Burkholderiales</taxon>
        <taxon>Burkholderiaceae</taxon>
        <taxon>Cupriavidus</taxon>
    </lineage>
</organism>
<evidence type="ECO:0000313" key="1">
    <source>
        <dbReference type="EMBL" id="SOZ36200.1"/>
    </source>
</evidence>
<dbReference type="Proteomes" id="UP000256710">
    <property type="component" value="Unassembled WGS sequence"/>
</dbReference>
<reference evidence="1 2" key="1">
    <citation type="submission" date="2018-01" db="EMBL/GenBank/DDBJ databases">
        <authorList>
            <person name="Clerissi C."/>
        </authorList>
    </citation>
    <scope>NUCLEOTIDE SEQUENCE [LARGE SCALE GENOMIC DNA]</scope>
    <source>
        <strain evidence="1">Cupriavidus taiwanensis STM 6082</strain>
    </source>
</reference>
<keyword evidence="2" id="KW-1185">Reference proteome</keyword>
<gene>
    <name evidence="1" type="ORF">CBM2605_A260039</name>
</gene>
<sequence length="77" mass="8326">MDTALVAADARASGVFVQANFNTEFVLGNAGTPSCLSQAAPKKRNRLFSSHSANIVEIALRFSTKFVESKTSHERPE</sequence>
<dbReference type="EMBL" id="OFTC01000019">
    <property type="protein sequence ID" value="SOZ36200.1"/>
    <property type="molecule type" value="Genomic_DNA"/>
</dbReference>